<dbReference type="Proteomes" id="UP000027135">
    <property type="component" value="Unassembled WGS sequence"/>
</dbReference>
<evidence type="ECO:0000259" key="1">
    <source>
        <dbReference type="Pfam" id="PF23723"/>
    </source>
</evidence>
<protein>
    <recommendedName>
        <fullName evidence="1">EDRF1 TPR repeats region domain-containing protein</fullName>
    </recommendedName>
</protein>
<feature type="domain" description="EDRF1 TPR repeats region" evidence="1">
    <location>
        <begin position="9"/>
        <end position="83"/>
    </location>
</feature>
<gene>
    <name evidence="2" type="ORF">L798_11075</name>
</gene>
<dbReference type="InterPro" id="IPR056583">
    <property type="entry name" value="EDRF1_TPR"/>
</dbReference>
<evidence type="ECO:0000313" key="3">
    <source>
        <dbReference type="Proteomes" id="UP000027135"/>
    </source>
</evidence>
<dbReference type="AlphaFoldDB" id="A0A067QV67"/>
<dbReference type="EMBL" id="KK852910">
    <property type="protein sequence ID" value="KDR13928.1"/>
    <property type="molecule type" value="Genomic_DNA"/>
</dbReference>
<organism evidence="2 3">
    <name type="scientific">Zootermopsis nevadensis</name>
    <name type="common">Dampwood termite</name>
    <dbReference type="NCBI Taxonomy" id="136037"/>
    <lineage>
        <taxon>Eukaryota</taxon>
        <taxon>Metazoa</taxon>
        <taxon>Ecdysozoa</taxon>
        <taxon>Arthropoda</taxon>
        <taxon>Hexapoda</taxon>
        <taxon>Insecta</taxon>
        <taxon>Pterygota</taxon>
        <taxon>Neoptera</taxon>
        <taxon>Polyneoptera</taxon>
        <taxon>Dictyoptera</taxon>
        <taxon>Blattodea</taxon>
        <taxon>Blattoidea</taxon>
        <taxon>Termitoidae</taxon>
        <taxon>Termopsidae</taxon>
        <taxon>Zootermopsis</taxon>
    </lineage>
</organism>
<reference evidence="2 3" key="1">
    <citation type="journal article" date="2014" name="Nat. Commun.">
        <title>Molecular traces of alternative social organization in a termite genome.</title>
        <authorList>
            <person name="Terrapon N."/>
            <person name="Li C."/>
            <person name="Robertson H.M."/>
            <person name="Ji L."/>
            <person name="Meng X."/>
            <person name="Booth W."/>
            <person name="Chen Z."/>
            <person name="Childers C.P."/>
            <person name="Glastad K.M."/>
            <person name="Gokhale K."/>
            <person name="Gowin J."/>
            <person name="Gronenberg W."/>
            <person name="Hermansen R.A."/>
            <person name="Hu H."/>
            <person name="Hunt B.G."/>
            <person name="Huylmans A.K."/>
            <person name="Khalil S.M."/>
            <person name="Mitchell R.D."/>
            <person name="Munoz-Torres M.C."/>
            <person name="Mustard J.A."/>
            <person name="Pan H."/>
            <person name="Reese J.T."/>
            <person name="Scharf M.E."/>
            <person name="Sun F."/>
            <person name="Vogel H."/>
            <person name="Xiao J."/>
            <person name="Yang W."/>
            <person name="Yang Z."/>
            <person name="Yang Z."/>
            <person name="Zhou J."/>
            <person name="Zhu J."/>
            <person name="Brent C.S."/>
            <person name="Elsik C.G."/>
            <person name="Goodisman M.A."/>
            <person name="Liberles D.A."/>
            <person name="Roe R.M."/>
            <person name="Vargo E.L."/>
            <person name="Vilcinskas A."/>
            <person name="Wang J."/>
            <person name="Bornberg-Bauer E."/>
            <person name="Korb J."/>
            <person name="Zhang G."/>
            <person name="Liebig J."/>
        </authorList>
    </citation>
    <scope>NUCLEOTIDE SEQUENCE [LARGE SCALE GENOMIC DNA]</scope>
    <source>
        <tissue evidence="2">Whole organism</tissue>
    </source>
</reference>
<dbReference type="InParanoid" id="A0A067QV67"/>
<name>A0A067QV67_ZOONE</name>
<accession>A0A067QV67</accession>
<proteinExistence type="predicted"/>
<dbReference type="Pfam" id="PF23723">
    <property type="entry name" value="TPR_EDRF1"/>
    <property type="match status" value="1"/>
</dbReference>
<sequence>MFVLRPMWSLVQLLGQRLQFVLRSLTKLCLSKSGSSKKEKESSNPAQVYKDLYSMTLRQTDEDTPLAVVSHLLDVLSNVESVLSQHQETSR</sequence>
<evidence type="ECO:0000313" key="2">
    <source>
        <dbReference type="EMBL" id="KDR13928.1"/>
    </source>
</evidence>
<keyword evidence="3" id="KW-1185">Reference proteome</keyword>